<name>A0A4R5U8Q0_9GAMM</name>
<keyword evidence="2" id="KW-1185">Reference proteome</keyword>
<gene>
    <name evidence="1" type="ORF">E2F49_11040</name>
</gene>
<sequence>MPDPNAFVRYSPSVETVDPDETDTIAELIETLQSIGRKTHEDYRRGMRTVHAKCHGLLRGTLRVYAGLAPELAQGLFATPATYPALLRASTSPGDPIHDNVSLPRGLALKVIGVDGDRFQIGTPGRTQDFVMANGPTFPKRDPKAFLRNLKVLAATTDRAEGAKKALSATLRGTEKAIEAVGGESASLKAMGGHPQTHPLGETYFSQAASRHGDYIAKYALRPTSPELAALTDAPMDERGHENALREALQAFFAAHEAEWELCVQLCTDAGTMPVEDASQEWDQDASPFRPVASLVVPMQPSWIEGASEAIDQRLSFNPWHALRLHQPLGSIMRARREVYRAMSAFRAGQNGVQIVEPSSGEALDALFGTGAAR</sequence>
<dbReference type="EMBL" id="SMTG01000004">
    <property type="protein sequence ID" value="TDK30867.1"/>
    <property type="molecule type" value="Genomic_DNA"/>
</dbReference>
<dbReference type="Proteomes" id="UP000295543">
    <property type="component" value="Unassembled WGS sequence"/>
</dbReference>
<protein>
    <submittedName>
        <fullName evidence="1">Catalase</fullName>
    </submittedName>
</protein>
<comment type="caution">
    <text evidence="1">The sequence shown here is derived from an EMBL/GenBank/DDBJ whole genome shotgun (WGS) entry which is preliminary data.</text>
</comment>
<reference evidence="1 2" key="1">
    <citation type="submission" date="2019-03" db="EMBL/GenBank/DDBJ databases">
        <title>Luteimonas zhaokaii sp.nov., isolated from the rectal contents of Plateau pika in Yushu, Qinghai Province, China.</title>
        <authorList>
            <person name="Zhang G."/>
        </authorList>
    </citation>
    <scope>NUCLEOTIDE SEQUENCE [LARGE SCALE GENOMIC DNA]</scope>
    <source>
        <strain evidence="1 2">THG-MD21</strain>
    </source>
</reference>
<dbReference type="AlphaFoldDB" id="A0A4R5U8Q0"/>
<dbReference type="InterPro" id="IPR018028">
    <property type="entry name" value="Catalase"/>
</dbReference>
<dbReference type="GO" id="GO:0006979">
    <property type="term" value="P:response to oxidative stress"/>
    <property type="evidence" value="ECO:0007669"/>
    <property type="project" value="InterPro"/>
</dbReference>
<accession>A0A4R5U8Q0</accession>
<dbReference type="GO" id="GO:0004096">
    <property type="term" value="F:catalase activity"/>
    <property type="evidence" value="ECO:0007669"/>
    <property type="project" value="InterPro"/>
</dbReference>
<dbReference type="RefSeq" id="WP_133393924.1">
    <property type="nucleotide sequence ID" value="NZ_SMTG01000004.1"/>
</dbReference>
<dbReference type="InterPro" id="IPR020835">
    <property type="entry name" value="Catalase_sf"/>
</dbReference>
<dbReference type="SUPFAM" id="SSF56634">
    <property type="entry name" value="Heme-dependent catalase-like"/>
    <property type="match status" value="1"/>
</dbReference>
<organism evidence="1 2">
    <name type="scientific">Luteimonas terrae</name>
    <dbReference type="NCBI Taxonomy" id="1530191"/>
    <lineage>
        <taxon>Bacteria</taxon>
        <taxon>Pseudomonadati</taxon>
        <taxon>Pseudomonadota</taxon>
        <taxon>Gammaproteobacteria</taxon>
        <taxon>Lysobacterales</taxon>
        <taxon>Lysobacteraceae</taxon>
        <taxon>Luteimonas</taxon>
    </lineage>
</organism>
<dbReference type="PANTHER" id="PTHR36195">
    <property type="entry name" value="DOMAIN PROTEIN, PUTATIVE (AFU_ORTHOLOGUE AFUA_5G01990)-RELATED-RELATED"/>
    <property type="match status" value="1"/>
</dbReference>
<dbReference type="CDD" id="cd08152">
    <property type="entry name" value="y4iL_like"/>
    <property type="match status" value="1"/>
</dbReference>
<dbReference type="Gene3D" id="2.40.180.10">
    <property type="entry name" value="Catalase core domain"/>
    <property type="match status" value="1"/>
</dbReference>
<dbReference type="PROSITE" id="PS51402">
    <property type="entry name" value="CATALASE_3"/>
    <property type="match status" value="1"/>
</dbReference>
<dbReference type="OrthoDB" id="336698at2"/>
<evidence type="ECO:0000313" key="1">
    <source>
        <dbReference type="EMBL" id="TDK30867.1"/>
    </source>
</evidence>
<evidence type="ECO:0000313" key="2">
    <source>
        <dbReference type="Proteomes" id="UP000295543"/>
    </source>
</evidence>
<dbReference type="GO" id="GO:0020037">
    <property type="term" value="F:heme binding"/>
    <property type="evidence" value="ECO:0007669"/>
    <property type="project" value="InterPro"/>
</dbReference>
<proteinExistence type="predicted"/>
<dbReference type="PANTHER" id="PTHR36195:SF4">
    <property type="entry name" value="DOMAIN PROTEIN, PUTATIVE (AFU_ORTHOLOGUE AFUA_5G01990)-RELATED"/>
    <property type="match status" value="1"/>
</dbReference>